<comment type="similarity">
    <text evidence="1 7">Belongs to the FGGY kinase family.</text>
</comment>
<dbReference type="Gene3D" id="3.30.420.40">
    <property type="match status" value="2"/>
</dbReference>
<dbReference type="PROSITE" id="PS00445">
    <property type="entry name" value="FGGY_KINASES_2"/>
    <property type="match status" value="1"/>
</dbReference>
<dbReference type="InterPro" id="IPR018484">
    <property type="entry name" value="FGGY_N"/>
</dbReference>
<keyword evidence="2 7" id="KW-0808">Transferase</keyword>
<evidence type="ECO:0000256" key="7">
    <source>
        <dbReference type="RuleBase" id="RU003733"/>
    </source>
</evidence>
<name>A0ABS6J900_9RHOB</name>
<keyword evidence="5" id="KW-0067">ATP-binding</keyword>
<evidence type="ECO:0000259" key="8">
    <source>
        <dbReference type="Pfam" id="PF00370"/>
    </source>
</evidence>
<evidence type="ECO:0000256" key="3">
    <source>
        <dbReference type="ARBA" id="ARBA00022741"/>
    </source>
</evidence>
<evidence type="ECO:0000256" key="2">
    <source>
        <dbReference type="ARBA" id="ARBA00022679"/>
    </source>
</evidence>
<dbReference type="Pfam" id="PF02782">
    <property type="entry name" value="FGGY_C"/>
    <property type="match status" value="1"/>
</dbReference>
<dbReference type="Proteomes" id="UP000731907">
    <property type="component" value="Unassembled WGS sequence"/>
</dbReference>
<dbReference type="InterPro" id="IPR018483">
    <property type="entry name" value="Carb_kinase_FGGY_CS"/>
</dbReference>
<evidence type="ECO:0000256" key="4">
    <source>
        <dbReference type="ARBA" id="ARBA00022777"/>
    </source>
</evidence>
<accession>A0ABS6J900</accession>
<proteinExistence type="inferred from homology"/>
<evidence type="ECO:0000313" key="11">
    <source>
        <dbReference type="Proteomes" id="UP000731907"/>
    </source>
</evidence>
<evidence type="ECO:0000256" key="6">
    <source>
        <dbReference type="ARBA" id="ARBA00043149"/>
    </source>
</evidence>
<feature type="domain" description="Carbohydrate kinase FGGY N-terminal" evidence="8">
    <location>
        <begin position="4"/>
        <end position="213"/>
    </location>
</feature>
<evidence type="ECO:0000256" key="5">
    <source>
        <dbReference type="ARBA" id="ARBA00022840"/>
    </source>
</evidence>
<dbReference type="InterPro" id="IPR018485">
    <property type="entry name" value="FGGY_C"/>
</dbReference>
<comment type="caution">
    <text evidence="10">The sequence shown here is derived from an EMBL/GenBank/DDBJ whole genome shotgun (WGS) entry which is preliminary data.</text>
</comment>
<dbReference type="PIRSF" id="PIRSF000538">
    <property type="entry name" value="GlpK"/>
    <property type="match status" value="1"/>
</dbReference>
<keyword evidence="11" id="KW-1185">Reference proteome</keyword>
<sequence>MRIAAIDQGTTSTRVLILGAEGALEPVLSLSHGQSYPAPGHVEQDGEELLANILRCLDAAAPDAVGLANQGESCLAWDRRDGRPICAVISWQDDRTADVTAALAREGAAPVVMARAGLPLDPYFSASKLGWIMRHVPRAAELAAQGNLRLGTTDAFFRDRLTGRFETDVATASRTSLMTLETGCWDEELCRLFGVPLQCLPAIGPTSGDLGRLPGGARLAASVVDQQAALFGHGCHRPGAGKVTFGTGAFVQCLTGALVRPDQPGPLPTVAWQRAGEAITFALDGGVYSAASAVNWARELGLFDGYAAISAFAKEPAIDRGIAFVPALAGLGCPHWNRAARGAWLGLGLGDGKADMMQALLEGVALRTAELLAAMQAEHPFDGPVSVDGGLSRNGYFVRFLSEVAGHDLFLPEETEQTATGLAWMAAECFGIDRPERRAGRHVVADTTGRAARLETFAAARRATEGFAGAVT</sequence>
<dbReference type="InterPro" id="IPR000577">
    <property type="entry name" value="Carb_kinase_FGGY"/>
</dbReference>
<feature type="domain" description="Carbohydrate kinase FGGY C-terminal" evidence="9">
    <location>
        <begin position="242"/>
        <end position="427"/>
    </location>
</feature>
<evidence type="ECO:0000256" key="1">
    <source>
        <dbReference type="ARBA" id="ARBA00009156"/>
    </source>
</evidence>
<dbReference type="PANTHER" id="PTHR10196">
    <property type="entry name" value="SUGAR KINASE"/>
    <property type="match status" value="1"/>
</dbReference>
<dbReference type="EMBL" id="JAAATX020000017">
    <property type="protein sequence ID" value="MBU9700053.1"/>
    <property type="molecule type" value="Genomic_DNA"/>
</dbReference>
<dbReference type="RefSeq" id="WP_161764105.1">
    <property type="nucleotide sequence ID" value="NZ_JAAATX020000017.1"/>
</dbReference>
<keyword evidence="3" id="KW-0547">Nucleotide-binding</keyword>
<protein>
    <recommendedName>
        <fullName evidence="6">ATP:glycerol 3-phosphotransferase</fullName>
    </recommendedName>
</protein>
<dbReference type="PANTHER" id="PTHR10196:SF69">
    <property type="entry name" value="GLYCEROL KINASE"/>
    <property type="match status" value="1"/>
</dbReference>
<dbReference type="SUPFAM" id="SSF53067">
    <property type="entry name" value="Actin-like ATPase domain"/>
    <property type="match status" value="2"/>
</dbReference>
<dbReference type="Pfam" id="PF00370">
    <property type="entry name" value="FGGY_N"/>
    <property type="match status" value="1"/>
</dbReference>
<gene>
    <name evidence="10" type="ORF">GU927_019600</name>
</gene>
<dbReference type="GO" id="GO:0016301">
    <property type="term" value="F:kinase activity"/>
    <property type="evidence" value="ECO:0007669"/>
    <property type="project" value="UniProtKB-KW"/>
</dbReference>
<evidence type="ECO:0000313" key="10">
    <source>
        <dbReference type="EMBL" id="MBU9700053.1"/>
    </source>
</evidence>
<dbReference type="InterPro" id="IPR043129">
    <property type="entry name" value="ATPase_NBD"/>
</dbReference>
<organism evidence="10 11">
    <name type="scientific">Paragemmobacter amnigenus</name>
    <dbReference type="NCBI Taxonomy" id="2852097"/>
    <lineage>
        <taxon>Bacteria</taxon>
        <taxon>Pseudomonadati</taxon>
        <taxon>Pseudomonadota</taxon>
        <taxon>Alphaproteobacteria</taxon>
        <taxon>Rhodobacterales</taxon>
        <taxon>Paracoccaceae</taxon>
        <taxon>Paragemmobacter</taxon>
    </lineage>
</organism>
<reference evidence="10 11" key="1">
    <citation type="submission" date="2021-06" db="EMBL/GenBank/DDBJ databases">
        <title>Rhodobacteraceae bacterium strain HSP-20.</title>
        <authorList>
            <person name="Chen W.-M."/>
        </authorList>
    </citation>
    <scope>NUCLEOTIDE SEQUENCE [LARGE SCALE GENOMIC DNA]</scope>
    <source>
        <strain evidence="10 11">HSP-20</strain>
    </source>
</reference>
<keyword evidence="4 7" id="KW-0418">Kinase</keyword>
<evidence type="ECO:0000259" key="9">
    <source>
        <dbReference type="Pfam" id="PF02782"/>
    </source>
</evidence>